<evidence type="ECO:0000256" key="8">
    <source>
        <dbReference type="SAM" id="MobiDB-lite"/>
    </source>
</evidence>
<dbReference type="InterPro" id="IPR036005">
    <property type="entry name" value="Creatinase/aminopeptidase-like"/>
</dbReference>
<dbReference type="SUPFAM" id="SSF55920">
    <property type="entry name" value="Creatinase/aminopeptidase"/>
    <property type="match status" value="1"/>
</dbReference>
<proteinExistence type="inferred from homology"/>
<dbReference type="STRING" id="34691.A0A182WYJ7"/>
<keyword evidence="3 7" id="KW-0479">Metal-binding</keyword>
<dbReference type="Pfam" id="PF06743">
    <property type="entry name" value="FAST_1"/>
    <property type="match status" value="1"/>
</dbReference>
<comment type="cofactor">
    <cofactor evidence="1">
        <name>Mn(2+)</name>
        <dbReference type="ChEBI" id="CHEBI:29035"/>
    </cofactor>
</comment>
<dbReference type="VEuPathDB" id="VectorBase:AQUA002608"/>
<feature type="compositionally biased region" description="Polar residues" evidence="8">
    <location>
        <begin position="56"/>
        <end position="68"/>
    </location>
</feature>
<comment type="similarity">
    <text evidence="7">Belongs to the peptidase M24B family.</text>
</comment>
<feature type="domain" description="RAP" evidence="9">
    <location>
        <begin position="622"/>
        <end position="681"/>
    </location>
</feature>
<dbReference type="InterPro" id="IPR052433">
    <property type="entry name" value="X-Pro_dipept-like"/>
</dbReference>
<dbReference type="Gene3D" id="3.90.230.10">
    <property type="entry name" value="Creatinase/methionine aminopeptidase superfamily"/>
    <property type="match status" value="1"/>
</dbReference>
<dbReference type="GO" id="GO:0006508">
    <property type="term" value="P:proteolysis"/>
    <property type="evidence" value="ECO:0007669"/>
    <property type="project" value="UniProtKB-KW"/>
</dbReference>
<evidence type="ECO:0000313" key="10">
    <source>
        <dbReference type="EnsemblMetazoa" id="AQUA002608-PA"/>
    </source>
</evidence>
<dbReference type="InterPro" id="IPR010622">
    <property type="entry name" value="FAST_Leu-rich"/>
</dbReference>
<evidence type="ECO:0000259" key="9">
    <source>
        <dbReference type="PROSITE" id="PS51286"/>
    </source>
</evidence>
<keyword evidence="2" id="KW-0645">Protease</keyword>
<dbReference type="GO" id="GO:0008237">
    <property type="term" value="F:metallopeptidase activity"/>
    <property type="evidence" value="ECO:0007669"/>
    <property type="project" value="UniProtKB-KW"/>
</dbReference>
<keyword evidence="4" id="KW-0378">Hydrolase</keyword>
<dbReference type="Proteomes" id="UP000076407">
    <property type="component" value="Unassembled WGS sequence"/>
</dbReference>
<evidence type="ECO:0000256" key="5">
    <source>
        <dbReference type="ARBA" id="ARBA00023049"/>
    </source>
</evidence>
<dbReference type="AlphaFoldDB" id="A0A182WYJ7"/>
<dbReference type="PROSITE" id="PS51286">
    <property type="entry name" value="RAP"/>
    <property type="match status" value="1"/>
</dbReference>
<name>A0A182WYJ7_ANOQN</name>
<accession>A0A182WYJ7</accession>
<dbReference type="GO" id="GO:0046872">
    <property type="term" value="F:metal ion binding"/>
    <property type="evidence" value="ECO:0007669"/>
    <property type="project" value="UniProtKB-KW"/>
</dbReference>
<protein>
    <recommendedName>
        <fullName evidence="9">RAP domain-containing protein</fullName>
    </recommendedName>
</protein>
<dbReference type="FunFam" id="3.90.230.10:FF:000002">
    <property type="entry name" value="Xaa-Pro aminopeptidase 3"/>
    <property type="match status" value="1"/>
</dbReference>
<keyword evidence="6" id="KW-0464">Manganese</keyword>
<dbReference type="CDD" id="cd01087">
    <property type="entry name" value="Prolidase"/>
    <property type="match status" value="1"/>
</dbReference>
<evidence type="ECO:0000256" key="6">
    <source>
        <dbReference type="ARBA" id="ARBA00023211"/>
    </source>
</evidence>
<keyword evidence="11" id="KW-1185">Reference proteome</keyword>
<dbReference type="EnsemblMetazoa" id="AQUA002608-RA">
    <property type="protein sequence ID" value="AQUA002608-PA"/>
    <property type="gene ID" value="AQUA002608"/>
</dbReference>
<dbReference type="InterPro" id="IPR013584">
    <property type="entry name" value="RAP"/>
</dbReference>
<evidence type="ECO:0000256" key="4">
    <source>
        <dbReference type="ARBA" id="ARBA00022801"/>
    </source>
</evidence>
<keyword evidence="5" id="KW-0482">Metalloprotease</keyword>
<evidence type="ECO:0000256" key="3">
    <source>
        <dbReference type="ARBA" id="ARBA00022723"/>
    </source>
</evidence>
<evidence type="ECO:0000256" key="2">
    <source>
        <dbReference type="ARBA" id="ARBA00022670"/>
    </source>
</evidence>
<dbReference type="PANTHER" id="PTHR48480:SF2">
    <property type="entry name" value="PEPTIDASE D"/>
    <property type="match status" value="1"/>
</dbReference>
<evidence type="ECO:0000256" key="1">
    <source>
        <dbReference type="ARBA" id="ARBA00001936"/>
    </source>
</evidence>
<dbReference type="SMART" id="SM00952">
    <property type="entry name" value="RAP"/>
    <property type="match status" value="1"/>
</dbReference>
<dbReference type="PANTHER" id="PTHR48480">
    <property type="match status" value="1"/>
</dbReference>
<evidence type="ECO:0000313" key="11">
    <source>
        <dbReference type="Proteomes" id="UP000076407"/>
    </source>
</evidence>
<dbReference type="InterPro" id="IPR000994">
    <property type="entry name" value="Pept_M24"/>
</dbReference>
<dbReference type="Pfam" id="PF00557">
    <property type="entry name" value="Peptidase_M24"/>
    <property type="match status" value="1"/>
</dbReference>
<sequence length="1077" mass="120471">MSRCVWYSLRSPRGVVGGFGASLHYCLPQFAARVCAFSSKDTGDDPPPTNPPERGSGTNDASSSNTSSKKFVRNATILVQQGCDIQELPVVVRKIAEDEFVSFVSNKIITAPLSSPPSNTVEESASANDLQASLEADLEIIRSIDGCHSTKGVLTILKERENEAPSGTAGYGPSVAIRALEKILKVESLLELKELEETEPFERIVNSIVFHADSKAILDLLDELRSYLELPKTIDMLGNEMVYRCSENTLSIEECCDAIEVLTQCRRPEMVEKFWSGIADQEKSISERNVHFVFSSLPYLKVSRRAVLTVLERRIPQLWWQMSPNATIEVLQALVACKLSPYRVTQTLARWLNTNIHAVAEDELGAILEAFTNLAYSDAQIERAIERYVKAKGVKVSSQNLIVTILRHCEEFRLRNAHILNGCSEFFIANFGQLEPSYLKALFCPFAYLDFVPTNATKFFDTMNMFLDLHFAKIRPTDTIDIMFAYICLERFPLNFVNRIFNPYFLDVLHAKTRPERLDVVRGKLKVFDTGLTLECADYDGPLLPRDHSAKAVFHDGRIKRIVNYITTELEELAGGPECMTKFSVLQHLPVNSLYLVDVIFHPPGLGNIFSLNTMKERNINVAVLVHLPEYFDSTGKYLIGPQVMRIRHLRRLGLKVATLRFDVLYKLKIHPQELREYLVERMKLALDALPPPGATMTVDGSLRVIKSPAEIEVLRYVARVSSDAHKAVMKAMKPGMHEYQAEAEFLRHSYAVGGCRHVSYTCICGAGTNSAILHYGHAGSPNDCAIQDGAMCLFDMGANYGGYAADITCSFPANGKFTADQRLVYNAVLAARDAVCGAAREGVSWVDMHLLANRVMLEELRKGQLLQGDVDEMMEAGLNAIFQPHGLGHFLGLDVHDVGGYLPGCPERSSKAGVNRLRTARTLKAGMYLTIEPGCYFIEPLLNKAYADPSLSKFLVKENLDRFRNFGGVRIEDDVLITKTGIENFTLVPRTVDEIEAWMANWRTKFDPFVSDNCSGLVGQPLTNYAAGLTRYTRCSTHPGCGFRQLRICRSFSCQCGKRRISRYLMFLLLLLLLLL</sequence>
<feature type="region of interest" description="Disordered" evidence="8">
    <location>
        <begin position="40"/>
        <end position="68"/>
    </location>
</feature>
<evidence type="ECO:0000256" key="7">
    <source>
        <dbReference type="RuleBase" id="RU000590"/>
    </source>
</evidence>
<dbReference type="PROSITE" id="PS00491">
    <property type="entry name" value="PROLINE_PEPTIDASE"/>
    <property type="match status" value="1"/>
</dbReference>
<organism evidence="10 11">
    <name type="scientific">Anopheles quadriannulatus</name>
    <name type="common">Mosquito</name>
    <dbReference type="NCBI Taxonomy" id="34691"/>
    <lineage>
        <taxon>Eukaryota</taxon>
        <taxon>Metazoa</taxon>
        <taxon>Ecdysozoa</taxon>
        <taxon>Arthropoda</taxon>
        <taxon>Hexapoda</taxon>
        <taxon>Insecta</taxon>
        <taxon>Pterygota</taxon>
        <taxon>Neoptera</taxon>
        <taxon>Endopterygota</taxon>
        <taxon>Diptera</taxon>
        <taxon>Nematocera</taxon>
        <taxon>Culicoidea</taxon>
        <taxon>Culicidae</taxon>
        <taxon>Anophelinae</taxon>
        <taxon>Anopheles</taxon>
    </lineage>
</organism>
<dbReference type="InterPro" id="IPR001131">
    <property type="entry name" value="Peptidase_M24B_aminopep-P_CS"/>
</dbReference>
<dbReference type="GO" id="GO:0044528">
    <property type="term" value="P:regulation of mitochondrial mRNA stability"/>
    <property type="evidence" value="ECO:0007669"/>
    <property type="project" value="InterPro"/>
</dbReference>
<reference evidence="10" key="1">
    <citation type="submission" date="2020-05" db="UniProtKB">
        <authorList>
            <consortium name="EnsemblMetazoa"/>
        </authorList>
    </citation>
    <scope>IDENTIFICATION</scope>
    <source>
        <strain evidence="10">SANGQUA</strain>
    </source>
</reference>